<evidence type="ECO:0000259" key="2">
    <source>
        <dbReference type="Pfam" id="PF16220"/>
    </source>
</evidence>
<reference evidence="3 4" key="1">
    <citation type="journal article" date="2015" name="J. Biotechnol.">
        <title>Complete genome sequence of Pseudomonas rhizosphaerae IH5T (=DSM 16299T), a phosphate-solubilizing rhizobacterium for bacterial biofertilizer.</title>
        <authorList>
            <person name="Kwak Y."/>
            <person name="Jung B.K."/>
            <person name="Shin J.H."/>
        </authorList>
    </citation>
    <scope>NUCLEOTIDE SEQUENCE [LARGE SCALE GENOMIC DNA]</scope>
    <source>
        <strain evidence="3">DSM 16299</strain>
    </source>
</reference>
<dbReference type="STRING" id="216142.LT40_20450"/>
<dbReference type="PANTHER" id="PTHR30273:SF2">
    <property type="entry name" value="PROTEIN FECR"/>
    <property type="match status" value="1"/>
</dbReference>
<dbReference type="InterPro" id="IPR012373">
    <property type="entry name" value="Ferrdict_sens_TM"/>
</dbReference>
<dbReference type="InterPro" id="IPR032623">
    <property type="entry name" value="FecR_N"/>
</dbReference>
<dbReference type="GO" id="GO:0016989">
    <property type="term" value="F:sigma factor antagonist activity"/>
    <property type="evidence" value="ECO:0007669"/>
    <property type="project" value="TreeGrafter"/>
</dbReference>
<dbReference type="OrthoDB" id="1099576at2"/>
<proteinExistence type="predicted"/>
<dbReference type="PIRSF" id="PIRSF018266">
    <property type="entry name" value="FecR"/>
    <property type="match status" value="1"/>
</dbReference>
<keyword evidence="4" id="KW-1185">Reference proteome</keyword>
<dbReference type="RefSeq" id="WP_043192978.1">
    <property type="nucleotide sequence ID" value="NZ_CP009533.1"/>
</dbReference>
<organism evidence="3 4">
    <name type="scientific">Pseudomonas rhizosphaerae</name>
    <dbReference type="NCBI Taxonomy" id="216142"/>
    <lineage>
        <taxon>Bacteria</taxon>
        <taxon>Pseudomonadati</taxon>
        <taxon>Pseudomonadota</taxon>
        <taxon>Gammaproteobacteria</taxon>
        <taxon>Pseudomonadales</taxon>
        <taxon>Pseudomonadaceae</taxon>
        <taxon>Pseudomonas</taxon>
    </lineage>
</organism>
<evidence type="ECO:0000259" key="1">
    <source>
        <dbReference type="Pfam" id="PF04773"/>
    </source>
</evidence>
<name>A0A089ZRM3_9PSED</name>
<sequence length="317" mass="35244">MNEARTFSPQVAEQAVQWWLELQDGALDPRQQQAWQRWLHADGEHRRAWEHMQKVNQQFAGLPGPLAQATVGAPHSPGRRRALKALLLLGMAGATTLALRQQHWLPPLVADYRSPLGQRRQLQLDDGSRIHLNTTSAVDVRFDASQRLIHLLEGEIMLTAGVDARPLRISTDQGLVTTERGQVNVRQMLNSTWVQALHGAVAIQPAAVQGTPLRLADGQQVEFERQRVNPARPLDANSGAWVDGMLIAAHMRLGDFLAEVGRYRRGQLDCDASVANLLLSGSFPLGNTESILDSLEAALPVKVRRFTRYWVTVQARV</sequence>
<feature type="domain" description="FecR N-terminal" evidence="2">
    <location>
        <begin position="13"/>
        <end position="54"/>
    </location>
</feature>
<protein>
    <submittedName>
        <fullName evidence="3">Membrane protein</fullName>
    </submittedName>
</protein>
<dbReference type="InterPro" id="IPR006860">
    <property type="entry name" value="FecR"/>
</dbReference>
<dbReference type="Proteomes" id="UP000029499">
    <property type="component" value="Chromosome"/>
</dbReference>
<dbReference type="KEGG" id="prh:LT40_20450"/>
<feature type="domain" description="FecR protein" evidence="1">
    <location>
        <begin position="111"/>
        <end position="201"/>
    </location>
</feature>
<accession>A0A089ZRM3</accession>
<gene>
    <name evidence="3" type="ORF">LT40_20450</name>
</gene>
<dbReference type="EMBL" id="CP009533">
    <property type="protein sequence ID" value="AIS19631.1"/>
    <property type="molecule type" value="Genomic_DNA"/>
</dbReference>
<dbReference type="PANTHER" id="PTHR30273">
    <property type="entry name" value="PERIPLASMIC SIGNAL SENSOR AND SIGMA FACTOR ACTIVATOR FECR-RELATED"/>
    <property type="match status" value="1"/>
</dbReference>
<dbReference type="Pfam" id="PF04773">
    <property type="entry name" value="FecR"/>
    <property type="match status" value="1"/>
</dbReference>
<dbReference type="HOGENOM" id="CLU_050192_0_0_6"/>
<evidence type="ECO:0000313" key="3">
    <source>
        <dbReference type="EMBL" id="AIS19631.1"/>
    </source>
</evidence>
<dbReference type="eggNOG" id="COG3712">
    <property type="taxonomic scope" value="Bacteria"/>
</dbReference>
<dbReference type="Gene3D" id="2.60.120.1440">
    <property type="match status" value="1"/>
</dbReference>
<evidence type="ECO:0000313" key="4">
    <source>
        <dbReference type="Proteomes" id="UP000029499"/>
    </source>
</evidence>
<dbReference type="AlphaFoldDB" id="A0A089ZRM3"/>
<dbReference type="Pfam" id="PF16220">
    <property type="entry name" value="DUF4880"/>
    <property type="match status" value="1"/>
</dbReference>